<sequence>MNHPLYIAFIWHHHQPFCHTRGPGSATAQYGLPWARLHGIKDYLDSALLLERYPQLHQTVGFSPALLQQLGDYAGGMAIDPYLAATLTPAEQLDIETRAFIVDRGFDACYRTLVAPHPRYAELYDCRVQRGRAWCLEHWTPQDYSDLLAWQNLAWFDPLFWDEPDIAAWLQRGRGFTLSDRQRIISKQRELIGRIVPQHSRMQAAGQLELIVSPYGHPLLPLLHDTDLARAALPDLPLPQSRFRRPEDVARHLDKARDCSVEYFGYKSHGLWPPELAIAPDILPAIARSGFRWFCSDETVLSRSMQHPFHRNDAGRLREPELLYRPYRLATPVGELTAIFRDRYLSDLIACTYSTLCAGAAADDLLGHLEATARERHRSLDGRPWLVAIALDSSSVWERYDRDGLTFLTALYDRLQRSTVLAPVTVAEYLARFPPQTTLQPQGLKSGSRIRGDLATWIGTPIKNRAWDLLAAARSLLAERPEATEANNRDAWEALYAAEGSDWFARIGAGQTTGSDTIADCLFREHLTAIYRALNHPVPPELRRPLVPPPSTDPVLPQGSRSPAGAGSSFHFAWENAWRIDLKTGESPHRLSRVRSLQYGLDRLQFYLRLDFATDAQPGVNFPSELHLLWFYPGVSHAISPAPIAELPDRAPLNYLFRHHLGVDLLANSVWFEEAGERYTWQPRHSRARVTCDRGLEVALPWGDLPAAPETMMQMAIVPADSGIYRGCFPNIELVPLRVP</sequence>
<dbReference type="Gene3D" id="3.20.110.10">
    <property type="entry name" value="Glycoside hydrolase 38, N terminal domain"/>
    <property type="match status" value="2"/>
</dbReference>
<dbReference type="Pfam" id="PF03065">
    <property type="entry name" value="Glyco_hydro_57"/>
    <property type="match status" value="1"/>
</dbReference>
<dbReference type="InterPro" id="IPR052046">
    <property type="entry name" value="GH57_Enzymes"/>
</dbReference>
<keyword evidence="2 3" id="KW-0119">Carbohydrate metabolism</keyword>
<evidence type="ECO:0000256" key="2">
    <source>
        <dbReference type="ARBA" id="ARBA00023277"/>
    </source>
</evidence>
<reference evidence="6 7" key="1">
    <citation type="submission" date="2013-05" db="EMBL/GenBank/DDBJ databases">
        <title>Draft genome sequence of Rubidibacter lacunae KORDI 51-2.</title>
        <authorList>
            <person name="Choi D.H."/>
            <person name="Noh J.H."/>
            <person name="Kwon K.-K."/>
            <person name="Lee J.-H."/>
            <person name="Ryu J.-Y."/>
        </authorList>
    </citation>
    <scope>NUCLEOTIDE SEQUENCE [LARGE SCALE GENOMIC DNA]</scope>
    <source>
        <strain evidence="6 7">KORDI 51-2</strain>
    </source>
</reference>
<feature type="domain" description="Glycoside hydrolase family 57 N-terminal" evidence="5">
    <location>
        <begin position="8"/>
        <end position="438"/>
    </location>
</feature>
<dbReference type="STRING" id="582515.KR51_00034960"/>
<evidence type="ECO:0000256" key="3">
    <source>
        <dbReference type="RuleBase" id="RU361196"/>
    </source>
</evidence>
<evidence type="ECO:0000256" key="4">
    <source>
        <dbReference type="SAM" id="MobiDB-lite"/>
    </source>
</evidence>
<protein>
    <submittedName>
        <fullName evidence="6">Alpha-amylase/alpha-mannosidase</fullName>
    </submittedName>
</protein>
<gene>
    <name evidence="6" type="ORF">KR51_00034960</name>
</gene>
<dbReference type="PANTHER" id="PTHR36306">
    <property type="entry name" value="ALPHA-AMYLASE-RELATED-RELATED"/>
    <property type="match status" value="1"/>
</dbReference>
<dbReference type="EMBL" id="ASSJ01000082">
    <property type="protein sequence ID" value="ERN40009.1"/>
    <property type="molecule type" value="Genomic_DNA"/>
</dbReference>
<organism evidence="6 7">
    <name type="scientific">Rubidibacter lacunae KORDI 51-2</name>
    <dbReference type="NCBI Taxonomy" id="582515"/>
    <lineage>
        <taxon>Bacteria</taxon>
        <taxon>Bacillati</taxon>
        <taxon>Cyanobacteriota</taxon>
        <taxon>Cyanophyceae</taxon>
        <taxon>Oscillatoriophycideae</taxon>
        <taxon>Chroococcales</taxon>
        <taxon>Aphanothecaceae</taxon>
        <taxon>Rubidibacter</taxon>
    </lineage>
</organism>
<dbReference type="CDD" id="cd10796">
    <property type="entry name" value="GH57N_APU"/>
    <property type="match status" value="1"/>
</dbReference>
<evidence type="ECO:0000256" key="1">
    <source>
        <dbReference type="ARBA" id="ARBA00006821"/>
    </source>
</evidence>
<dbReference type="GO" id="GO:0005975">
    <property type="term" value="P:carbohydrate metabolic process"/>
    <property type="evidence" value="ECO:0007669"/>
    <property type="project" value="InterPro"/>
</dbReference>
<dbReference type="GO" id="GO:0003824">
    <property type="term" value="F:catalytic activity"/>
    <property type="evidence" value="ECO:0007669"/>
    <property type="project" value="InterPro"/>
</dbReference>
<name>U5DHF6_9CHRO</name>
<dbReference type="PANTHER" id="PTHR36306:SF1">
    <property type="entry name" value="ALPHA-AMYLASE-RELATED"/>
    <property type="match status" value="1"/>
</dbReference>
<comment type="similarity">
    <text evidence="1 3">Belongs to the glycosyl hydrolase 57 family.</text>
</comment>
<dbReference type="eggNOG" id="COG1449">
    <property type="taxonomic scope" value="Bacteria"/>
</dbReference>
<evidence type="ECO:0000313" key="7">
    <source>
        <dbReference type="Proteomes" id="UP000016960"/>
    </source>
</evidence>
<evidence type="ECO:0000259" key="5">
    <source>
        <dbReference type="Pfam" id="PF03065"/>
    </source>
</evidence>
<evidence type="ECO:0000313" key="6">
    <source>
        <dbReference type="EMBL" id="ERN40009.1"/>
    </source>
</evidence>
<proteinExistence type="inferred from homology"/>
<dbReference type="OrthoDB" id="9759321at2"/>
<dbReference type="SUPFAM" id="SSF88713">
    <property type="entry name" value="Glycoside hydrolase/deacetylase"/>
    <property type="match status" value="1"/>
</dbReference>
<feature type="region of interest" description="Disordered" evidence="4">
    <location>
        <begin position="541"/>
        <end position="564"/>
    </location>
</feature>
<dbReference type="Proteomes" id="UP000016960">
    <property type="component" value="Unassembled WGS sequence"/>
</dbReference>
<dbReference type="InterPro" id="IPR004300">
    <property type="entry name" value="Glyco_hydro_57_N"/>
</dbReference>
<accession>U5DHF6</accession>
<dbReference type="RefSeq" id="WP_022609110.1">
    <property type="nucleotide sequence ID" value="NZ_ASSJ01000082.1"/>
</dbReference>
<comment type="caution">
    <text evidence="6">The sequence shown here is derived from an EMBL/GenBank/DDBJ whole genome shotgun (WGS) entry which is preliminary data.</text>
</comment>
<dbReference type="InterPro" id="IPR027291">
    <property type="entry name" value="Glyco_hydro_38_N_sf"/>
</dbReference>
<dbReference type="InParanoid" id="U5DHF6"/>
<dbReference type="AlphaFoldDB" id="U5DHF6"/>
<dbReference type="InterPro" id="IPR011330">
    <property type="entry name" value="Glyco_hydro/deAcase_b/a-brl"/>
</dbReference>
<keyword evidence="7" id="KW-1185">Reference proteome</keyword>
<dbReference type="PATRIC" id="fig|582515.4.peg.3927"/>